<dbReference type="NCBIfam" id="TIGR00277">
    <property type="entry name" value="HDIG"/>
    <property type="match status" value="1"/>
</dbReference>
<dbReference type="InterPro" id="IPR006674">
    <property type="entry name" value="HD_domain"/>
</dbReference>
<proteinExistence type="predicted"/>
<sequence>MTARITGQDRKFVARYLDAEQAMLFWQMNLPDQRHALNVAYTALELTAGDCTIDQKLLMKCALLHDVGKVKGDVSTVDKIITVILDKFAPCWARQWGRVGRGGKVANLRHAIYIYYNHAARGAAMLREIGVPELMAEIVSRHHAAPTSGEPAELQILRTADSLN</sequence>
<reference evidence="2 3" key="1">
    <citation type="submission" date="2017-04" db="EMBL/GenBank/DDBJ databases">
        <authorList>
            <person name="Afonso C.L."/>
            <person name="Miller P.J."/>
            <person name="Scott M.A."/>
            <person name="Spackman E."/>
            <person name="Goraichik I."/>
            <person name="Dimitrov K.M."/>
            <person name="Suarez D.L."/>
            <person name="Swayne D.E."/>
        </authorList>
    </citation>
    <scope>NUCLEOTIDE SEQUENCE [LARGE SCALE GENOMIC DNA]</scope>
    <source>
        <strain evidence="2 3">DSM 5090</strain>
    </source>
</reference>
<dbReference type="AlphaFoldDB" id="A0A1W1ZH50"/>
<protein>
    <submittedName>
        <fullName evidence="2">HDIG domain-containing protein</fullName>
    </submittedName>
</protein>
<name>A0A1W1ZH50_9FIRM</name>
<feature type="domain" description="HD" evidence="1">
    <location>
        <begin position="34"/>
        <end position="73"/>
    </location>
</feature>
<dbReference type="InterPro" id="IPR006675">
    <property type="entry name" value="HDIG_dom"/>
</dbReference>
<keyword evidence="3" id="KW-1185">Reference proteome</keyword>
<evidence type="ECO:0000259" key="1">
    <source>
        <dbReference type="Pfam" id="PF01966"/>
    </source>
</evidence>
<dbReference type="Pfam" id="PF01966">
    <property type="entry name" value="HD"/>
    <property type="match status" value="1"/>
</dbReference>
<dbReference type="Gene3D" id="1.10.3210.10">
    <property type="entry name" value="Hypothetical protein af1432"/>
    <property type="match status" value="1"/>
</dbReference>
<gene>
    <name evidence="2" type="ORF">SAMN04488500_103299</name>
</gene>
<evidence type="ECO:0000313" key="2">
    <source>
        <dbReference type="EMBL" id="SMC47686.1"/>
    </source>
</evidence>
<accession>A0A1W1ZH50</accession>
<evidence type="ECO:0000313" key="3">
    <source>
        <dbReference type="Proteomes" id="UP000192738"/>
    </source>
</evidence>
<dbReference type="STRING" id="112901.SAMN04488500_103299"/>
<dbReference type="EMBL" id="FWXI01000003">
    <property type="protein sequence ID" value="SMC47686.1"/>
    <property type="molecule type" value="Genomic_DNA"/>
</dbReference>
<dbReference type="SUPFAM" id="SSF109604">
    <property type="entry name" value="HD-domain/PDEase-like"/>
    <property type="match status" value="1"/>
</dbReference>
<organism evidence="2 3">
    <name type="scientific">Sporomusa malonica</name>
    <dbReference type="NCBI Taxonomy" id="112901"/>
    <lineage>
        <taxon>Bacteria</taxon>
        <taxon>Bacillati</taxon>
        <taxon>Bacillota</taxon>
        <taxon>Negativicutes</taxon>
        <taxon>Selenomonadales</taxon>
        <taxon>Sporomusaceae</taxon>
        <taxon>Sporomusa</taxon>
    </lineage>
</organism>
<dbReference type="Proteomes" id="UP000192738">
    <property type="component" value="Unassembled WGS sequence"/>
</dbReference>